<dbReference type="Proteomes" id="UP001732720">
    <property type="component" value="Chromosome 16"/>
</dbReference>
<protein>
    <submittedName>
        <fullName evidence="2">Zinc finger protein 671-like</fullName>
    </submittedName>
</protein>
<organism evidence="1 2">
    <name type="scientific">Castor canadensis</name>
    <name type="common">American beaver</name>
    <dbReference type="NCBI Taxonomy" id="51338"/>
    <lineage>
        <taxon>Eukaryota</taxon>
        <taxon>Metazoa</taxon>
        <taxon>Chordata</taxon>
        <taxon>Craniata</taxon>
        <taxon>Vertebrata</taxon>
        <taxon>Euteleostomi</taxon>
        <taxon>Mammalia</taxon>
        <taxon>Eutheria</taxon>
        <taxon>Euarchontoglires</taxon>
        <taxon>Glires</taxon>
        <taxon>Rodentia</taxon>
        <taxon>Castorimorpha</taxon>
        <taxon>Castoridae</taxon>
        <taxon>Castor</taxon>
    </lineage>
</organism>
<name>A0AC58LC08_CASCN</name>
<proteinExistence type="predicted"/>
<sequence>MSPLHRGASQAQRGQKGLGSRPRRPPLPATLSPHRAKAVAERVDPAQGCVTFEDVFVCFSREEWGLLDDAQRLMYRDVMLENFTLLASLGGWCGLEDKEVSSEQRVSSEGVPQIRSSVADLKTYLCDTCGSILKDILCLAGYQGERARHKPYYCGACGRQFWFNTPIRQCWKQPSGQKFFRREEGRDSAKTCRGHVLEKTYTHGEGGMGFLITFGFPQHQAPPSRMQVHENTELGEDFHSGQRHHECSECGKVFTHRNTLARHQRVHTGEKLYECCECGKFFRQSYDLFKHQTVHTGEKLYQCSKCGKFFSSKSNLIRHQEVHTGARPYECSECGKAFTQRPNLI</sequence>
<keyword evidence="1" id="KW-1185">Reference proteome</keyword>
<gene>
    <name evidence="2" type="primary">LOC141418143</name>
</gene>
<dbReference type="RefSeq" id="XP_073914677.1">
    <property type="nucleotide sequence ID" value="XM_074058576.1"/>
</dbReference>
<accession>A0AC58LC08</accession>
<reference evidence="2" key="1">
    <citation type="submission" date="2025-08" db="UniProtKB">
        <authorList>
            <consortium name="RefSeq"/>
        </authorList>
    </citation>
    <scope>IDENTIFICATION</scope>
</reference>
<evidence type="ECO:0000313" key="2">
    <source>
        <dbReference type="RefSeq" id="XP_073914677.1"/>
    </source>
</evidence>
<evidence type="ECO:0000313" key="1">
    <source>
        <dbReference type="Proteomes" id="UP001732720"/>
    </source>
</evidence>